<reference evidence="2 3" key="1">
    <citation type="submission" date="2023-12" db="EMBL/GenBank/DDBJ databases">
        <title>Baltic Sea Cyanobacteria.</title>
        <authorList>
            <person name="Delbaje E."/>
            <person name="Fewer D.P."/>
            <person name="Shishido T.K."/>
        </authorList>
    </citation>
    <scope>NUCLEOTIDE SEQUENCE [LARGE SCALE GENOMIC DNA]</scope>
    <source>
        <strain evidence="2 3">CCNP 1315</strain>
    </source>
</reference>
<proteinExistence type="predicted"/>
<evidence type="ECO:0000313" key="3">
    <source>
        <dbReference type="Proteomes" id="UP001301728"/>
    </source>
</evidence>
<accession>A0ABU5TUL6</accession>
<dbReference type="Gene3D" id="3.90.550.10">
    <property type="entry name" value="Spore Coat Polysaccharide Biosynthesis Protein SpsA, Chain A"/>
    <property type="match status" value="1"/>
</dbReference>
<dbReference type="InterPro" id="IPR001173">
    <property type="entry name" value="Glyco_trans_2-like"/>
</dbReference>
<organism evidence="2 3">
    <name type="scientific">Limnoraphis robusta CCNP1315</name>
    <dbReference type="NCBI Taxonomy" id="3110306"/>
    <lineage>
        <taxon>Bacteria</taxon>
        <taxon>Bacillati</taxon>
        <taxon>Cyanobacteriota</taxon>
        <taxon>Cyanophyceae</taxon>
        <taxon>Oscillatoriophycideae</taxon>
        <taxon>Oscillatoriales</taxon>
        <taxon>Sirenicapillariaceae</taxon>
        <taxon>Limnoraphis</taxon>
    </lineage>
</organism>
<feature type="domain" description="Glycosyltransferase 2-like" evidence="1">
    <location>
        <begin position="10"/>
        <end position="171"/>
    </location>
</feature>
<name>A0ABU5TUL6_9CYAN</name>
<dbReference type="SUPFAM" id="SSF53448">
    <property type="entry name" value="Nucleotide-diphospho-sugar transferases"/>
    <property type="match status" value="1"/>
</dbReference>
<protein>
    <submittedName>
        <fullName evidence="2">Glycosyltransferase</fullName>
        <ecNumber evidence="2">2.4.-.-</ecNumber>
    </submittedName>
</protein>
<keyword evidence="2" id="KW-0328">Glycosyltransferase</keyword>
<dbReference type="PANTHER" id="PTHR43685:SF2">
    <property type="entry name" value="GLYCOSYLTRANSFERASE 2-LIKE DOMAIN-CONTAINING PROTEIN"/>
    <property type="match status" value="1"/>
</dbReference>
<dbReference type="RefSeq" id="WP_323222470.1">
    <property type="nucleotide sequence ID" value="NZ_JAYGHT010000012.1"/>
</dbReference>
<dbReference type="InterPro" id="IPR050834">
    <property type="entry name" value="Glycosyltransf_2"/>
</dbReference>
<dbReference type="InterPro" id="IPR029044">
    <property type="entry name" value="Nucleotide-diphossugar_trans"/>
</dbReference>
<gene>
    <name evidence="2" type="ORF">VB854_06410</name>
</gene>
<dbReference type="Proteomes" id="UP001301728">
    <property type="component" value="Unassembled WGS sequence"/>
</dbReference>
<dbReference type="EC" id="2.4.-.-" evidence="2"/>
<sequence length="305" mass="35017">MNQFDEFFVSVIIPVYNDTQRLKQCLQALEKQTYPQNQYEVIVVDNASEENVKDVVSQFVQARLTFENCPGSYAARNKGISVARGEILAFTDADCIPKEDWIETGLKHLLSLEKPGIIAGNIEIFFKNSQNPTAVELYDSITNLQQKKIAEEAHFAATANLFTFKKVFDQVGLFNQQLKSGGDSEWGKRAYSLGYPIEYAEDCCVAHPARDSLAQLYKKVARVRGGFYQLEKLNSNQTQQSFYKDFLKLLYKCKPPLIYAYKKSYLDRRVKSQSQKIKVFLLIILVHYRGVYERLKLLLGESQIR</sequence>
<keyword evidence="3" id="KW-1185">Reference proteome</keyword>
<dbReference type="PANTHER" id="PTHR43685">
    <property type="entry name" value="GLYCOSYLTRANSFERASE"/>
    <property type="match status" value="1"/>
</dbReference>
<evidence type="ECO:0000259" key="1">
    <source>
        <dbReference type="Pfam" id="PF00535"/>
    </source>
</evidence>
<dbReference type="Pfam" id="PF00535">
    <property type="entry name" value="Glycos_transf_2"/>
    <property type="match status" value="1"/>
</dbReference>
<dbReference type="GO" id="GO:0016757">
    <property type="term" value="F:glycosyltransferase activity"/>
    <property type="evidence" value="ECO:0007669"/>
    <property type="project" value="UniProtKB-KW"/>
</dbReference>
<dbReference type="EMBL" id="JAYGHT010000012">
    <property type="protein sequence ID" value="MEA5518579.1"/>
    <property type="molecule type" value="Genomic_DNA"/>
</dbReference>
<keyword evidence="2" id="KW-0808">Transferase</keyword>
<comment type="caution">
    <text evidence="2">The sequence shown here is derived from an EMBL/GenBank/DDBJ whole genome shotgun (WGS) entry which is preliminary data.</text>
</comment>
<evidence type="ECO:0000313" key="2">
    <source>
        <dbReference type="EMBL" id="MEA5518579.1"/>
    </source>
</evidence>